<dbReference type="Proteomes" id="UP000320176">
    <property type="component" value="Unassembled WGS sequence"/>
</dbReference>
<evidence type="ECO:0000313" key="7">
    <source>
        <dbReference type="Proteomes" id="UP000320176"/>
    </source>
</evidence>
<reference evidence="6 7" key="1">
    <citation type="submission" date="2019-02" db="EMBL/GenBank/DDBJ databases">
        <title>Deep-cultivation of Planctomycetes and their phenomic and genomic characterization uncovers novel biology.</title>
        <authorList>
            <person name="Wiegand S."/>
            <person name="Jogler M."/>
            <person name="Boedeker C."/>
            <person name="Pinto D."/>
            <person name="Vollmers J."/>
            <person name="Rivas-Marin E."/>
            <person name="Kohn T."/>
            <person name="Peeters S.H."/>
            <person name="Heuer A."/>
            <person name="Rast P."/>
            <person name="Oberbeckmann S."/>
            <person name="Bunk B."/>
            <person name="Jeske O."/>
            <person name="Meyerdierks A."/>
            <person name="Storesund J.E."/>
            <person name="Kallscheuer N."/>
            <person name="Luecker S."/>
            <person name="Lage O.M."/>
            <person name="Pohl T."/>
            <person name="Merkel B.J."/>
            <person name="Hornburger P."/>
            <person name="Mueller R.-W."/>
            <person name="Bruemmer F."/>
            <person name="Labrenz M."/>
            <person name="Spormann A.M."/>
            <person name="Op Den Camp H."/>
            <person name="Overmann J."/>
            <person name="Amann R."/>
            <person name="Jetten M.S.M."/>
            <person name="Mascher T."/>
            <person name="Medema M.H."/>
            <person name="Devos D.P."/>
            <person name="Kaster A.-K."/>
            <person name="Ovreas L."/>
            <person name="Rohde M."/>
            <person name="Galperin M.Y."/>
            <person name="Jogler C."/>
        </authorList>
    </citation>
    <scope>NUCLEOTIDE SEQUENCE [LARGE SCALE GENOMIC DNA]</scope>
    <source>
        <strain evidence="6 7">Pla52n</strain>
    </source>
</reference>
<dbReference type="InterPro" id="IPR005119">
    <property type="entry name" value="LysR_subst-bd"/>
</dbReference>
<dbReference type="PANTHER" id="PTHR30126:SF39">
    <property type="entry name" value="HTH-TYPE TRANSCRIPTIONAL REGULATOR CYSL"/>
    <property type="match status" value="1"/>
</dbReference>
<organism evidence="6 7">
    <name type="scientific">Stieleria varia</name>
    <dbReference type="NCBI Taxonomy" id="2528005"/>
    <lineage>
        <taxon>Bacteria</taxon>
        <taxon>Pseudomonadati</taxon>
        <taxon>Planctomycetota</taxon>
        <taxon>Planctomycetia</taxon>
        <taxon>Pirellulales</taxon>
        <taxon>Pirellulaceae</taxon>
        <taxon>Stieleria</taxon>
    </lineage>
</organism>
<keyword evidence="3" id="KW-0238">DNA-binding</keyword>
<dbReference type="AlphaFoldDB" id="A0A5C6B2P0"/>
<dbReference type="InterPro" id="IPR036390">
    <property type="entry name" value="WH_DNA-bd_sf"/>
</dbReference>
<dbReference type="SUPFAM" id="SSF46785">
    <property type="entry name" value="Winged helix' DNA-binding domain"/>
    <property type="match status" value="1"/>
</dbReference>
<dbReference type="InterPro" id="IPR000847">
    <property type="entry name" value="LysR_HTH_N"/>
</dbReference>
<accession>A0A5C6B2P0</accession>
<dbReference type="CDD" id="cd05466">
    <property type="entry name" value="PBP2_LTTR_substrate"/>
    <property type="match status" value="1"/>
</dbReference>
<dbReference type="GO" id="GO:0000976">
    <property type="term" value="F:transcription cis-regulatory region binding"/>
    <property type="evidence" value="ECO:0007669"/>
    <property type="project" value="TreeGrafter"/>
</dbReference>
<sequence>MMETLQTLIECDGNAAEAADRLGINQPSMSKRLALLQLKHPQVRFAWIHRQGKTWELTSEGERMWPAVKEIVRLSRLVHSDVSSRVTDSEPVAVACGQLAAQTFVIAAMDDFRANHPETEIRLSTPRGQRRIEGVETGIYDLAIVSHREADIEERYGRHIGIDHLFDDPWMLVCGKDAPAAIRKQFDDLDRASVSLESLNMLPLVIPEEDSGVRRQLEHNMVRSGVTPALRPVVQAGGWPTIMQFVRDGWGIGLVTKSAVDATDGLKKPKPLDTSSLETPRMKLIYGILPEENTPRLSAEGESLRQSLLAICKKR</sequence>
<evidence type="ECO:0000256" key="3">
    <source>
        <dbReference type="ARBA" id="ARBA00023125"/>
    </source>
</evidence>
<dbReference type="PANTHER" id="PTHR30126">
    <property type="entry name" value="HTH-TYPE TRANSCRIPTIONAL REGULATOR"/>
    <property type="match status" value="1"/>
</dbReference>
<feature type="domain" description="HTH lysR-type" evidence="5">
    <location>
        <begin position="1"/>
        <end position="36"/>
    </location>
</feature>
<keyword evidence="7" id="KW-1185">Reference proteome</keyword>
<dbReference type="Gene3D" id="3.40.190.290">
    <property type="match status" value="1"/>
</dbReference>
<keyword evidence="4" id="KW-0804">Transcription</keyword>
<name>A0A5C6B2P0_9BACT</name>
<evidence type="ECO:0000256" key="2">
    <source>
        <dbReference type="ARBA" id="ARBA00023015"/>
    </source>
</evidence>
<dbReference type="EMBL" id="SJPN01000003">
    <property type="protein sequence ID" value="TWU04694.1"/>
    <property type="molecule type" value="Genomic_DNA"/>
</dbReference>
<dbReference type="InterPro" id="IPR036388">
    <property type="entry name" value="WH-like_DNA-bd_sf"/>
</dbReference>
<evidence type="ECO:0000256" key="4">
    <source>
        <dbReference type="ARBA" id="ARBA00023163"/>
    </source>
</evidence>
<gene>
    <name evidence="6" type="primary">cysB</name>
    <name evidence="6" type="ORF">Pla52n_27360</name>
</gene>
<evidence type="ECO:0000259" key="5">
    <source>
        <dbReference type="PROSITE" id="PS50931"/>
    </source>
</evidence>
<dbReference type="Pfam" id="PF03466">
    <property type="entry name" value="LysR_substrate"/>
    <property type="match status" value="1"/>
</dbReference>
<dbReference type="Gene3D" id="1.10.10.10">
    <property type="entry name" value="Winged helix-like DNA-binding domain superfamily/Winged helix DNA-binding domain"/>
    <property type="match status" value="1"/>
</dbReference>
<dbReference type="SUPFAM" id="SSF53850">
    <property type="entry name" value="Periplasmic binding protein-like II"/>
    <property type="match status" value="1"/>
</dbReference>
<evidence type="ECO:0000256" key="1">
    <source>
        <dbReference type="ARBA" id="ARBA00009437"/>
    </source>
</evidence>
<dbReference type="GO" id="GO:0003700">
    <property type="term" value="F:DNA-binding transcription factor activity"/>
    <property type="evidence" value="ECO:0007669"/>
    <property type="project" value="InterPro"/>
</dbReference>
<protein>
    <submittedName>
        <fullName evidence="6">HTH-type transcriptional regulator CysB</fullName>
    </submittedName>
</protein>
<proteinExistence type="inferred from homology"/>
<dbReference type="PROSITE" id="PS50931">
    <property type="entry name" value="HTH_LYSR"/>
    <property type="match status" value="1"/>
</dbReference>
<comment type="similarity">
    <text evidence="1">Belongs to the LysR transcriptional regulatory family.</text>
</comment>
<keyword evidence="2" id="KW-0805">Transcription regulation</keyword>
<evidence type="ECO:0000313" key="6">
    <source>
        <dbReference type="EMBL" id="TWU04694.1"/>
    </source>
</evidence>
<comment type="caution">
    <text evidence="6">The sequence shown here is derived from an EMBL/GenBank/DDBJ whole genome shotgun (WGS) entry which is preliminary data.</text>
</comment>